<organism evidence="6 7">
    <name type="scientific">Aplysia californica</name>
    <name type="common">California sea hare</name>
    <dbReference type="NCBI Taxonomy" id="6500"/>
    <lineage>
        <taxon>Eukaryota</taxon>
        <taxon>Metazoa</taxon>
        <taxon>Spiralia</taxon>
        <taxon>Lophotrochozoa</taxon>
        <taxon>Mollusca</taxon>
        <taxon>Gastropoda</taxon>
        <taxon>Heterobranchia</taxon>
        <taxon>Euthyneura</taxon>
        <taxon>Tectipleura</taxon>
        <taxon>Aplysiida</taxon>
        <taxon>Aplysioidea</taxon>
        <taxon>Aplysiidae</taxon>
        <taxon>Aplysia</taxon>
    </lineage>
</organism>
<reference evidence="7" key="1">
    <citation type="submission" date="2025-08" db="UniProtKB">
        <authorList>
            <consortium name="RefSeq"/>
        </authorList>
    </citation>
    <scope>IDENTIFICATION</scope>
</reference>
<comment type="subunit">
    <text evidence="2">Homodimer; disulfide-linked.</text>
</comment>
<gene>
    <name evidence="7" type="primary">LOC101859417</name>
</gene>
<comment type="similarity">
    <text evidence="1">Belongs to the stanniocalcin family.</text>
</comment>
<dbReference type="Proteomes" id="UP000694888">
    <property type="component" value="Unplaced"/>
</dbReference>
<keyword evidence="4" id="KW-1015">Disulfide bond</keyword>
<dbReference type="GeneID" id="101859417"/>
<dbReference type="Pfam" id="PF03298">
    <property type="entry name" value="Stanniocalcin"/>
    <property type="match status" value="1"/>
</dbReference>
<keyword evidence="3" id="KW-0372">Hormone</keyword>
<feature type="signal peptide" evidence="5">
    <location>
        <begin position="1"/>
        <end position="18"/>
    </location>
</feature>
<evidence type="ECO:0000256" key="4">
    <source>
        <dbReference type="ARBA" id="ARBA00023157"/>
    </source>
</evidence>
<feature type="chain" id="PRO_5047475193" evidence="5">
    <location>
        <begin position="19"/>
        <end position="207"/>
    </location>
</feature>
<dbReference type="PANTHER" id="PTHR11245">
    <property type="entry name" value="STANNIOCALCIN"/>
    <property type="match status" value="1"/>
</dbReference>
<evidence type="ECO:0000256" key="2">
    <source>
        <dbReference type="ARBA" id="ARBA00011748"/>
    </source>
</evidence>
<sequence length="207" mass="23234">MGVYHVVLLALTVASCRAFWLSRGNPTALAEGRAVEESCLALADEGSCEFYTCFENRLPCGRDWYMLRHGQYYCNKMQRLSSTFTDAGQAFLSDAQRCLTQALKPLYQRDNVDCHSLEHQAVAAITPCFIDNAFCSVFRDNTDQFARIYDVGDLFTRGAGKVWREIAALALRCTHEYIRDFSSETHSNVVSSVNGMVDALRDAVEVN</sequence>
<name>A0ABM0JTM6_APLCA</name>
<accession>A0ABM0JTM6</accession>
<evidence type="ECO:0000313" key="7">
    <source>
        <dbReference type="RefSeq" id="XP_005101218.2"/>
    </source>
</evidence>
<protein>
    <submittedName>
        <fullName evidence="7">Uncharacterized protein LOC101859417</fullName>
    </submittedName>
</protein>
<evidence type="ECO:0000256" key="3">
    <source>
        <dbReference type="ARBA" id="ARBA00022702"/>
    </source>
</evidence>
<dbReference type="InterPro" id="IPR004978">
    <property type="entry name" value="Stanniocalcin"/>
</dbReference>
<evidence type="ECO:0000256" key="1">
    <source>
        <dbReference type="ARBA" id="ARBA00008693"/>
    </source>
</evidence>
<evidence type="ECO:0000313" key="6">
    <source>
        <dbReference type="Proteomes" id="UP000694888"/>
    </source>
</evidence>
<dbReference type="PANTHER" id="PTHR11245:SF6">
    <property type="entry name" value="DUF19 DOMAIN-CONTAINING PROTEIN"/>
    <property type="match status" value="1"/>
</dbReference>
<proteinExistence type="inferred from homology"/>
<dbReference type="RefSeq" id="XP_005101218.2">
    <property type="nucleotide sequence ID" value="XM_005101161.2"/>
</dbReference>
<keyword evidence="5" id="KW-0732">Signal</keyword>
<evidence type="ECO:0000256" key="5">
    <source>
        <dbReference type="SAM" id="SignalP"/>
    </source>
</evidence>
<keyword evidence="6" id="KW-1185">Reference proteome</keyword>